<evidence type="ECO:0000313" key="6">
    <source>
        <dbReference type="Proteomes" id="UP001632038"/>
    </source>
</evidence>
<evidence type="ECO:0000259" key="4">
    <source>
        <dbReference type="PROSITE" id="PS51504"/>
    </source>
</evidence>
<dbReference type="Pfam" id="PF00538">
    <property type="entry name" value="Linker_histone"/>
    <property type="match status" value="1"/>
</dbReference>
<feature type="domain" description="H15" evidence="4">
    <location>
        <begin position="43"/>
        <end position="113"/>
    </location>
</feature>
<proteinExistence type="predicted"/>
<keyword evidence="3" id="KW-0539">Nucleus</keyword>
<accession>A0ABD3D148</accession>
<dbReference type="PANTHER" id="PTHR11467:SF109">
    <property type="entry name" value="H15 DOMAIN-CONTAINING PROTEIN"/>
    <property type="match status" value="1"/>
</dbReference>
<dbReference type="SUPFAM" id="SSF46785">
    <property type="entry name" value="Winged helix' DNA-binding domain"/>
    <property type="match status" value="1"/>
</dbReference>
<protein>
    <recommendedName>
        <fullName evidence="4">H15 domain-containing protein</fullName>
    </recommendedName>
</protein>
<evidence type="ECO:0000256" key="1">
    <source>
        <dbReference type="ARBA" id="ARBA00004123"/>
    </source>
</evidence>
<dbReference type="InterPro" id="IPR036390">
    <property type="entry name" value="WH_DNA-bd_sf"/>
</dbReference>
<evidence type="ECO:0000313" key="5">
    <source>
        <dbReference type="EMBL" id="KAL3635990.1"/>
    </source>
</evidence>
<keyword evidence="2" id="KW-0238">DNA-binding</keyword>
<dbReference type="Gene3D" id="1.10.10.10">
    <property type="entry name" value="Winged helix-like DNA-binding domain superfamily/Winged helix DNA-binding domain"/>
    <property type="match status" value="1"/>
</dbReference>
<dbReference type="PROSITE" id="PS51504">
    <property type="entry name" value="H15"/>
    <property type="match status" value="1"/>
</dbReference>
<keyword evidence="6" id="KW-1185">Reference proteome</keyword>
<evidence type="ECO:0000256" key="2">
    <source>
        <dbReference type="ARBA" id="ARBA00023125"/>
    </source>
</evidence>
<dbReference type="EMBL" id="JAVIJP010000027">
    <property type="protein sequence ID" value="KAL3635990.1"/>
    <property type="molecule type" value="Genomic_DNA"/>
</dbReference>
<name>A0ABD3D148_9LAMI</name>
<gene>
    <name evidence="5" type="ORF">CASFOL_020537</name>
</gene>
<evidence type="ECO:0000256" key="3">
    <source>
        <dbReference type="ARBA" id="ARBA00023242"/>
    </source>
</evidence>
<dbReference type="SMART" id="SM00526">
    <property type="entry name" value="H15"/>
    <property type="match status" value="1"/>
</dbReference>
<dbReference type="GO" id="GO:0005634">
    <property type="term" value="C:nucleus"/>
    <property type="evidence" value="ECO:0007669"/>
    <property type="project" value="UniProtKB-SubCell"/>
</dbReference>
<comment type="caution">
    <text evidence="5">The sequence shown here is derived from an EMBL/GenBank/DDBJ whole genome shotgun (WGS) entry which is preliminary data.</text>
</comment>
<comment type="subcellular location">
    <subcellularLocation>
        <location evidence="1">Nucleus</location>
    </subcellularLocation>
</comment>
<organism evidence="5 6">
    <name type="scientific">Castilleja foliolosa</name>
    <dbReference type="NCBI Taxonomy" id="1961234"/>
    <lineage>
        <taxon>Eukaryota</taxon>
        <taxon>Viridiplantae</taxon>
        <taxon>Streptophyta</taxon>
        <taxon>Embryophyta</taxon>
        <taxon>Tracheophyta</taxon>
        <taxon>Spermatophyta</taxon>
        <taxon>Magnoliopsida</taxon>
        <taxon>eudicotyledons</taxon>
        <taxon>Gunneridae</taxon>
        <taxon>Pentapetalae</taxon>
        <taxon>asterids</taxon>
        <taxon>lamiids</taxon>
        <taxon>Lamiales</taxon>
        <taxon>Orobanchaceae</taxon>
        <taxon>Pedicularideae</taxon>
        <taxon>Castillejinae</taxon>
        <taxon>Castilleja</taxon>
    </lineage>
</organism>
<dbReference type="PANTHER" id="PTHR11467">
    <property type="entry name" value="HISTONE H1"/>
    <property type="match status" value="1"/>
</dbReference>
<dbReference type="InterPro" id="IPR005818">
    <property type="entry name" value="Histone_H1/H5_H15"/>
</dbReference>
<dbReference type="GO" id="GO:0003677">
    <property type="term" value="F:DNA binding"/>
    <property type="evidence" value="ECO:0007669"/>
    <property type="project" value="UniProtKB-KW"/>
</dbReference>
<dbReference type="Proteomes" id="UP001632038">
    <property type="component" value="Unassembled WGS sequence"/>
</dbReference>
<reference evidence="6" key="1">
    <citation type="journal article" date="2024" name="IScience">
        <title>Strigolactones Initiate the Formation of Haustorium-like Structures in Castilleja.</title>
        <authorList>
            <person name="Buerger M."/>
            <person name="Peterson D."/>
            <person name="Chory J."/>
        </authorList>
    </citation>
    <scope>NUCLEOTIDE SEQUENCE [LARGE SCALE GENOMIC DNA]</scope>
</reference>
<dbReference type="AlphaFoldDB" id="A0ABD3D148"/>
<dbReference type="InterPro" id="IPR036388">
    <property type="entry name" value="WH-like_DNA-bd_sf"/>
</dbReference>
<sequence length="190" mass="22225">MEKFQKVIFKLAETHPNTPLSPAVKNLLEDHLSRFGSQYKTPDHPPYSAMIERAIQELNEKRGSSEDAISRFLEKEYDNLPWAHSTMLKHHLRILCASSFIVMTRNKRYKLPSEIEIPILNSPSSEVDKSKPTRLRWDCESEQIKQHKRGLIKLKILFKGKIVRVIEKHQERDGKEERLIEENVGNTLKK</sequence>